<protein>
    <submittedName>
        <fullName evidence="2">Uncharacterized protein</fullName>
    </submittedName>
</protein>
<proteinExistence type="predicted"/>
<evidence type="ECO:0000256" key="1">
    <source>
        <dbReference type="SAM" id="Phobius"/>
    </source>
</evidence>
<reference evidence="2 3" key="1">
    <citation type="journal article" date="2015" name="Nature">
        <title>rRNA introns, odd ribosomes, and small enigmatic genomes across a large radiation of phyla.</title>
        <authorList>
            <person name="Brown C.T."/>
            <person name="Hug L.A."/>
            <person name="Thomas B.C."/>
            <person name="Sharon I."/>
            <person name="Castelle C.J."/>
            <person name="Singh A."/>
            <person name="Wilkins M.J."/>
            <person name="Williams K.H."/>
            <person name="Banfield J.F."/>
        </authorList>
    </citation>
    <scope>NUCLEOTIDE SEQUENCE [LARGE SCALE GENOMIC DNA]</scope>
</reference>
<name>A0A0G1BF04_9BACT</name>
<evidence type="ECO:0000313" key="3">
    <source>
        <dbReference type="Proteomes" id="UP000033867"/>
    </source>
</evidence>
<keyword evidence="1" id="KW-0812">Transmembrane</keyword>
<feature type="transmembrane region" description="Helical" evidence="1">
    <location>
        <begin position="43"/>
        <end position="63"/>
    </location>
</feature>
<dbReference type="Proteomes" id="UP000033867">
    <property type="component" value="Unassembled WGS sequence"/>
</dbReference>
<sequence length="343" mass="39196">MCIYLRRFPLVYLYSLIKSRLHISDEIYSVIQKHMEQTKSSTVPVVLSIIITAVVVGGLVYWWQTNQESKLPTDQNVTEQTKPAKVTTKTYSSSEFNYSFQYPEDWFLTKSPKLDKAQPEAVWISKKEITNAEQNTELMITINRSSLEDNIRKNLISRENITFAGQSATKINFTGDFGSPVVSILIPQNDYTFLISYDPADQNYTNIETILNSFSFQNQNTNQQVTQPQDIVYTNSTYGFTLTFPQTWKDYTTKSRTIDWGTLGTNDSIDFGFSVQDSLFNISVHSKSQWQKLESEEGPTPTYLGENSKYVFGYAIAQDAVNNTMVARMAEIQEIIKTFGLTK</sequence>
<dbReference type="AlphaFoldDB" id="A0A0G1BF04"/>
<evidence type="ECO:0000313" key="2">
    <source>
        <dbReference type="EMBL" id="KKS71960.1"/>
    </source>
</evidence>
<dbReference type="EMBL" id="LCEK01000016">
    <property type="protein sequence ID" value="KKS71960.1"/>
    <property type="molecule type" value="Genomic_DNA"/>
</dbReference>
<keyword evidence="1" id="KW-1133">Transmembrane helix</keyword>
<comment type="caution">
    <text evidence="2">The sequence shown here is derived from an EMBL/GenBank/DDBJ whole genome shotgun (WGS) entry which is preliminary data.</text>
</comment>
<accession>A0A0G1BF04</accession>
<keyword evidence="1" id="KW-0472">Membrane</keyword>
<organism evidence="2 3">
    <name type="scientific">Candidatus Magasanikbacteria bacterium GW2011_GWE2_42_7</name>
    <dbReference type="NCBI Taxonomy" id="1619052"/>
    <lineage>
        <taxon>Bacteria</taxon>
        <taxon>Candidatus Magasanikiibacteriota</taxon>
    </lineage>
</organism>
<gene>
    <name evidence="2" type="ORF">UV42_C0016G0009</name>
</gene>